<dbReference type="PANTHER" id="PTHR42085">
    <property type="entry name" value="F-BOX DOMAIN-CONTAINING PROTEIN"/>
    <property type="match status" value="1"/>
</dbReference>
<evidence type="ECO:0000313" key="1">
    <source>
        <dbReference type="EMBL" id="KAK0738895.1"/>
    </source>
</evidence>
<gene>
    <name evidence="1" type="ORF">B0T18DRAFT_395112</name>
</gene>
<dbReference type="InterPro" id="IPR038883">
    <property type="entry name" value="AN11006-like"/>
</dbReference>
<comment type="caution">
    <text evidence="1">The sequence shown here is derived from an EMBL/GenBank/DDBJ whole genome shotgun (WGS) entry which is preliminary data.</text>
</comment>
<sequence>MATCWLRRLVEIGLVDADCVDPEGHAPASFWRAKMAQRGEEACRDRGTSIAIVEQHCILWASGARGLSQGVGQRVLIGSSELGVEQKMKQQTLYRYFRPLRSHKLTTRQPRVTLLDLPASARTLIYRHAGLLPLDQTDVERMMMNRGDAVAGWCQYLDHSGARDMVWDPAEQHAASQAGTALCCIHCGSINIYYEPCSRCPGPCCYFCQLDEYDDETFYMYDDFPHQLFSICRLLYEETTRLFYSEARLEVAYTAPGGFGPLQRLGPLAIASLRDLVIRLNIYSCAGGPACTLPEHRRADCYSVCRIGGHDEPLGKRPGSRHDRYAWQNLRDACAHLARFLPANRLKFAFVCEVKDYGLATKLMEALLQLPPLLSCTIALSINPDPRLRELAQETQARLTNPLPLARGLPRHFSFRDLPREIQLEVLRNSDLVAPFHLDFSLETNQPSKHPTFCIHREPLQHLGSVPVMCCCSYKAHSSSGWTCNHWHFPDSLFLVDRQMEKDARVIMYSENSWVWDGIAALIPVWNSKPSSMPQSIPRGRMQANLSRFLANARRIQIEVPNRAIPWQGEPEARQACMDHLSTLLEKCVPEKLSLALVLRHPTHPAAGVGGFLESGLWRDQRLILKCLAAGLQGRRLREFAVGFRKKHYEVDEYSGDPYPVNCHISKLLDQLEIEIEDELSGTERPPSHLRDLNARRVPFKIHSHRYGWEAGIDECLMCGGYPCTLLYHG</sequence>
<keyword evidence="2" id="KW-1185">Reference proteome</keyword>
<reference evidence="1" key="1">
    <citation type="submission" date="2023-06" db="EMBL/GenBank/DDBJ databases">
        <title>Genome-scale phylogeny and comparative genomics of the fungal order Sordariales.</title>
        <authorList>
            <consortium name="Lawrence Berkeley National Laboratory"/>
            <person name="Hensen N."/>
            <person name="Bonometti L."/>
            <person name="Westerberg I."/>
            <person name="Brannstrom I.O."/>
            <person name="Guillou S."/>
            <person name="Cros-Aarteil S."/>
            <person name="Calhoun S."/>
            <person name="Haridas S."/>
            <person name="Kuo A."/>
            <person name="Mondo S."/>
            <person name="Pangilinan J."/>
            <person name="Riley R."/>
            <person name="LaButti K."/>
            <person name="Andreopoulos B."/>
            <person name="Lipzen A."/>
            <person name="Chen C."/>
            <person name="Yanf M."/>
            <person name="Daum C."/>
            <person name="Ng V."/>
            <person name="Clum A."/>
            <person name="Steindorff A."/>
            <person name="Ohm R."/>
            <person name="Martin F."/>
            <person name="Silar P."/>
            <person name="Natvig D."/>
            <person name="Lalanne C."/>
            <person name="Gautier V."/>
            <person name="Ament-velasquez S.L."/>
            <person name="Kruys A."/>
            <person name="Hutchinson M.I."/>
            <person name="Powell A.J."/>
            <person name="Barry K."/>
            <person name="Miller A.N."/>
            <person name="Grigoriev I.V."/>
            <person name="Debuchy R."/>
            <person name="Gladieux P."/>
            <person name="Thoren M.H."/>
            <person name="Johannesson H."/>
        </authorList>
    </citation>
    <scope>NUCLEOTIDE SEQUENCE</scope>
    <source>
        <strain evidence="1">SMH3187-1</strain>
    </source>
</reference>
<proteinExistence type="predicted"/>
<dbReference type="Proteomes" id="UP001172155">
    <property type="component" value="Unassembled WGS sequence"/>
</dbReference>
<dbReference type="EMBL" id="JAUKUD010000007">
    <property type="protein sequence ID" value="KAK0738895.1"/>
    <property type="molecule type" value="Genomic_DNA"/>
</dbReference>
<dbReference type="AlphaFoldDB" id="A0AA40BR70"/>
<protein>
    <submittedName>
        <fullName evidence="1">Uncharacterized protein</fullName>
    </submittedName>
</protein>
<name>A0AA40BR70_9PEZI</name>
<dbReference type="PANTHER" id="PTHR42085:SF2">
    <property type="entry name" value="F-BOX DOMAIN-CONTAINING PROTEIN"/>
    <property type="match status" value="1"/>
</dbReference>
<evidence type="ECO:0000313" key="2">
    <source>
        <dbReference type="Proteomes" id="UP001172155"/>
    </source>
</evidence>
<accession>A0AA40BR70</accession>
<organism evidence="1 2">
    <name type="scientific">Schizothecium vesticola</name>
    <dbReference type="NCBI Taxonomy" id="314040"/>
    <lineage>
        <taxon>Eukaryota</taxon>
        <taxon>Fungi</taxon>
        <taxon>Dikarya</taxon>
        <taxon>Ascomycota</taxon>
        <taxon>Pezizomycotina</taxon>
        <taxon>Sordariomycetes</taxon>
        <taxon>Sordariomycetidae</taxon>
        <taxon>Sordariales</taxon>
        <taxon>Schizotheciaceae</taxon>
        <taxon>Schizothecium</taxon>
    </lineage>
</organism>